<reference evidence="6" key="1">
    <citation type="journal article" date="2021" name="Genome Biol. Evol.">
        <title>A High-Quality Reference Genome for a Parasitic Bivalve with Doubly Uniparental Inheritance (Bivalvia: Unionida).</title>
        <authorList>
            <person name="Smith C.H."/>
        </authorList>
    </citation>
    <scope>NUCLEOTIDE SEQUENCE</scope>
    <source>
        <strain evidence="6">CHS0354</strain>
    </source>
</reference>
<evidence type="ECO:0000256" key="3">
    <source>
        <dbReference type="ARBA" id="ARBA00023157"/>
    </source>
</evidence>
<reference evidence="6" key="2">
    <citation type="journal article" date="2021" name="Genome Biol. Evol.">
        <title>Developing a high-quality reference genome for a parasitic bivalve with doubly uniparental inheritance (Bivalvia: Unionida).</title>
        <authorList>
            <person name="Smith C.H."/>
        </authorList>
    </citation>
    <scope>NUCLEOTIDE SEQUENCE</scope>
    <source>
        <strain evidence="6">CHS0354</strain>
        <tissue evidence="6">Mantle</tissue>
    </source>
</reference>
<evidence type="ECO:0000256" key="2">
    <source>
        <dbReference type="ARBA" id="ARBA00023136"/>
    </source>
</evidence>
<keyword evidence="7" id="KW-1185">Reference proteome</keyword>
<feature type="domain" description="Ig-like" evidence="5">
    <location>
        <begin position="173"/>
        <end position="264"/>
    </location>
</feature>
<dbReference type="InterPro" id="IPR036179">
    <property type="entry name" value="Ig-like_dom_sf"/>
</dbReference>
<dbReference type="InterPro" id="IPR007110">
    <property type="entry name" value="Ig-like_dom"/>
</dbReference>
<gene>
    <name evidence="6" type="ORF">CHS0354_016007</name>
</gene>
<dbReference type="InterPro" id="IPR013162">
    <property type="entry name" value="CD80_C2-set"/>
</dbReference>
<reference evidence="6" key="3">
    <citation type="submission" date="2023-05" db="EMBL/GenBank/DDBJ databases">
        <authorList>
            <person name="Smith C.H."/>
        </authorList>
    </citation>
    <scope>NUCLEOTIDE SEQUENCE</scope>
    <source>
        <strain evidence="6">CHS0354</strain>
        <tissue evidence="6">Mantle</tissue>
    </source>
</reference>
<keyword evidence="2" id="KW-0472">Membrane</keyword>
<dbReference type="InterPro" id="IPR003599">
    <property type="entry name" value="Ig_sub"/>
</dbReference>
<feature type="non-terminal residue" evidence="6">
    <location>
        <position position="460"/>
    </location>
</feature>
<comment type="subcellular location">
    <subcellularLocation>
        <location evidence="1">Membrane</location>
        <topology evidence="1">Single-pass membrane protein</topology>
    </subcellularLocation>
</comment>
<name>A0AAE0W3S5_9BIVA</name>
<dbReference type="SUPFAM" id="SSF48726">
    <property type="entry name" value="Immunoglobulin"/>
    <property type="match status" value="3"/>
</dbReference>
<dbReference type="FunFam" id="2.60.40.10:FF:000032">
    <property type="entry name" value="palladin isoform X1"/>
    <property type="match status" value="1"/>
</dbReference>
<protein>
    <recommendedName>
        <fullName evidence="5">Ig-like domain-containing protein</fullName>
    </recommendedName>
</protein>
<evidence type="ECO:0000259" key="5">
    <source>
        <dbReference type="PROSITE" id="PS50835"/>
    </source>
</evidence>
<dbReference type="SMART" id="SM00409">
    <property type="entry name" value="IG"/>
    <property type="match status" value="2"/>
</dbReference>
<dbReference type="PANTHER" id="PTHR23278">
    <property type="entry name" value="SIDESTEP PROTEIN"/>
    <property type="match status" value="1"/>
</dbReference>
<evidence type="ECO:0000313" key="7">
    <source>
        <dbReference type="Proteomes" id="UP001195483"/>
    </source>
</evidence>
<dbReference type="SMART" id="SM00408">
    <property type="entry name" value="IGc2"/>
    <property type="match status" value="1"/>
</dbReference>
<evidence type="ECO:0000256" key="4">
    <source>
        <dbReference type="ARBA" id="ARBA00023319"/>
    </source>
</evidence>
<dbReference type="PANTHER" id="PTHR23278:SF32">
    <property type="entry name" value="NEUROMUSCULIN, ISOFORM E"/>
    <property type="match status" value="1"/>
</dbReference>
<dbReference type="InterPro" id="IPR013783">
    <property type="entry name" value="Ig-like_fold"/>
</dbReference>
<evidence type="ECO:0000313" key="6">
    <source>
        <dbReference type="EMBL" id="KAK3600391.1"/>
    </source>
</evidence>
<dbReference type="PROSITE" id="PS50835">
    <property type="entry name" value="IG_LIKE"/>
    <property type="match status" value="3"/>
</dbReference>
<dbReference type="AlphaFoldDB" id="A0AAE0W3S5"/>
<evidence type="ECO:0000256" key="1">
    <source>
        <dbReference type="ARBA" id="ARBA00004167"/>
    </source>
</evidence>
<dbReference type="GO" id="GO:0016020">
    <property type="term" value="C:membrane"/>
    <property type="evidence" value="ECO:0007669"/>
    <property type="project" value="UniProtKB-SubCell"/>
</dbReference>
<dbReference type="Gene3D" id="2.60.40.10">
    <property type="entry name" value="Immunoglobulins"/>
    <property type="match status" value="2"/>
</dbReference>
<keyword evidence="4" id="KW-0393">Immunoglobulin domain</keyword>
<dbReference type="Proteomes" id="UP001195483">
    <property type="component" value="Unassembled WGS sequence"/>
</dbReference>
<dbReference type="EMBL" id="JAEAOA010000998">
    <property type="protein sequence ID" value="KAK3600391.1"/>
    <property type="molecule type" value="Genomic_DNA"/>
</dbReference>
<sequence length="460" mass="51005">MHDIPGMIQDYTYPNQTGKRTNLLRLRIKRDMYRARLQCTVALDIIYTESINIFMDFNIILISIAVLPLQPQITGYTGTYDVDQYLTVTCSSYGSRPTAKMTWLVNGKAAGNFEIMVSTDSDGTNTIKGIFSHKLSRDYDGVNLTCAVTSSVVEAAGMLPFTDSITLLATYAPNVTIADKRMVVHENVNVSIKCQVLARPMPARESIFWFRGGQIIPQNLYMDTDSENGTRLNVIYIQRSDEGNYSCTASNRIGIGRSGNMELIVLYRPRCTVNVQKLAVGLGQTAGLDCTLYANPSNVTTRWSYQQTSRLIRNETAKKIGQDLTYSRLNIFIDSVDKYGYVSCEGENSEGVGDHSCDFEIVPPGYPEAPSDCTISTNSTNHFDAIMTCNPGFDGGSSPVFELQRLDGQSFVSLSNSTNPQFRLESTMYGNITMRVCAWDIVHPDHKNCSGVISVIFNAT</sequence>
<proteinExistence type="predicted"/>
<dbReference type="Pfam" id="PF08205">
    <property type="entry name" value="C2-set_2"/>
    <property type="match status" value="1"/>
</dbReference>
<keyword evidence="3" id="KW-1015">Disulfide bond</keyword>
<accession>A0AAE0W3S5</accession>
<organism evidence="6 7">
    <name type="scientific">Potamilus streckersoni</name>
    <dbReference type="NCBI Taxonomy" id="2493646"/>
    <lineage>
        <taxon>Eukaryota</taxon>
        <taxon>Metazoa</taxon>
        <taxon>Spiralia</taxon>
        <taxon>Lophotrochozoa</taxon>
        <taxon>Mollusca</taxon>
        <taxon>Bivalvia</taxon>
        <taxon>Autobranchia</taxon>
        <taxon>Heteroconchia</taxon>
        <taxon>Palaeoheterodonta</taxon>
        <taxon>Unionida</taxon>
        <taxon>Unionoidea</taxon>
        <taxon>Unionidae</taxon>
        <taxon>Ambleminae</taxon>
        <taxon>Lampsilini</taxon>
        <taxon>Potamilus</taxon>
    </lineage>
</organism>
<feature type="domain" description="Ig-like" evidence="5">
    <location>
        <begin position="71"/>
        <end position="166"/>
    </location>
</feature>
<feature type="domain" description="Ig-like" evidence="5">
    <location>
        <begin position="269"/>
        <end position="360"/>
    </location>
</feature>
<dbReference type="Pfam" id="PF13927">
    <property type="entry name" value="Ig_3"/>
    <property type="match status" value="1"/>
</dbReference>
<dbReference type="InterPro" id="IPR003598">
    <property type="entry name" value="Ig_sub2"/>
</dbReference>
<comment type="caution">
    <text evidence="6">The sequence shown here is derived from an EMBL/GenBank/DDBJ whole genome shotgun (WGS) entry which is preliminary data.</text>
</comment>